<dbReference type="EMBL" id="JAHEWS010000020">
    <property type="protein sequence ID" value="MBT1588684.1"/>
    <property type="molecule type" value="Genomic_DNA"/>
</dbReference>
<keyword evidence="2" id="KW-1185">Reference proteome</keyword>
<organism evidence="1 2">
    <name type="scientific">Curtobacterium aurantiacum</name>
    <dbReference type="NCBI Taxonomy" id="3236919"/>
    <lineage>
        <taxon>Bacteria</taxon>
        <taxon>Bacillati</taxon>
        <taxon>Actinomycetota</taxon>
        <taxon>Actinomycetes</taxon>
        <taxon>Micrococcales</taxon>
        <taxon>Microbacteriaceae</taxon>
        <taxon>Curtobacterium</taxon>
    </lineage>
</organism>
<evidence type="ECO:0000313" key="1">
    <source>
        <dbReference type="EMBL" id="MBT1588684.1"/>
    </source>
</evidence>
<dbReference type="RefSeq" id="WP_214530005.1">
    <property type="nucleotide sequence ID" value="NZ_JAHEWN010000002.1"/>
</dbReference>
<dbReference type="Proteomes" id="UP001519641">
    <property type="component" value="Unassembled WGS sequence"/>
</dbReference>
<accession>A0ABS5VI28</accession>
<protein>
    <submittedName>
        <fullName evidence="1">Uncharacterized protein</fullName>
    </submittedName>
</protein>
<gene>
    <name evidence="1" type="ORF">KK097_12755</name>
</gene>
<reference evidence="1 2" key="1">
    <citation type="submission" date="2021-05" db="EMBL/GenBank/DDBJ databases">
        <title>Whole genome sequence of Curtobacterium flaccumfaciens pv. flaccumfaciens strain CFBP 8819.</title>
        <authorList>
            <person name="Osdaghi E."/>
            <person name="Taghouti G."/>
            <person name="Portier P."/>
            <person name="Fazliarab A."/>
            <person name="Taghavi S.M."/>
            <person name="Briand M."/>
            <person name="Le-Saux M."/>
            <person name="Jacques M.-A."/>
        </authorList>
    </citation>
    <scope>NUCLEOTIDE SEQUENCE [LARGE SCALE GENOMIC DNA]</scope>
    <source>
        <strain evidence="1 2">CFBP 8819</strain>
    </source>
</reference>
<comment type="caution">
    <text evidence="1">The sequence shown here is derived from an EMBL/GenBank/DDBJ whole genome shotgun (WGS) entry which is preliminary data.</text>
</comment>
<proteinExistence type="predicted"/>
<sequence length="124" mass="13442">MTTGWWAATVPRDVTILCRQPVEARDVAEALLLHDETWGVRALDDGPMMQVCRDATHPVITVLGVRRVDSFDEVERILPDAPTLATPLWWVDTVIPAGPDGESGISAALEAAMDLDAVCIVHGD</sequence>
<evidence type="ECO:0000313" key="2">
    <source>
        <dbReference type="Proteomes" id="UP001519641"/>
    </source>
</evidence>
<name>A0ABS5VI28_9MICO</name>